<dbReference type="Proteomes" id="UP000780768">
    <property type="component" value="Unassembled WGS sequence"/>
</dbReference>
<feature type="transmembrane region" description="Helical" evidence="5">
    <location>
        <begin position="12"/>
        <end position="30"/>
    </location>
</feature>
<comment type="subcellular location">
    <subcellularLocation>
        <location evidence="1">Cell envelope</location>
    </subcellularLocation>
</comment>
<dbReference type="PANTHER" id="PTHR30469:SF33">
    <property type="entry name" value="SLR1207 PROTEIN"/>
    <property type="match status" value="1"/>
</dbReference>
<dbReference type="EMBL" id="DYVR01000140">
    <property type="protein sequence ID" value="HJF85043.1"/>
    <property type="molecule type" value="Genomic_DNA"/>
</dbReference>
<dbReference type="InterPro" id="IPR058627">
    <property type="entry name" value="MdtA-like_C"/>
</dbReference>
<name>A0A921HMR9_9FIRM</name>
<evidence type="ECO:0000313" key="10">
    <source>
        <dbReference type="EMBL" id="HJF85043.1"/>
    </source>
</evidence>
<protein>
    <submittedName>
        <fullName evidence="10">Efflux RND transporter periplasmic adaptor subunit</fullName>
    </submittedName>
</protein>
<dbReference type="PANTHER" id="PTHR30469">
    <property type="entry name" value="MULTIDRUG RESISTANCE PROTEIN MDTA"/>
    <property type="match status" value="1"/>
</dbReference>
<feature type="domain" description="Multidrug resistance protein MdtA-like C-terminal permuted SH3" evidence="8">
    <location>
        <begin position="299"/>
        <end position="355"/>
    </location>
</feature>
<dbReference type="AlphaFoldDB" id="A0A921HMR9"/>
<dbReference type="InterPro" id="IPR058624">
    <property type="entry name" value="MdtA-like_HH"/>
</dbReference>
<comment type="caution">
    <text evidence="10">The sequence shown here is derived from an EMBL/GenBank/DDBJ whole genome shotgun (WGS) entry which is preliminary data.</text>
</comment>
<evidence type="ECO:0000259" key="6">
    <source>
        <dbReference type="Pfam" id="PF25876"/>
    </source>
</evidence>
<dbReference type="Pfam" id="PF25876">
    <property type="entry name" value="HH_MFP_RND"/>
    <property type="match status" value="1"/>
</dbReference>
<reference evidence="10" key="2">
    <citation type="submission" date="2021-09" db="EMBL/GenBank/DDBJ databases">
        <authorList>
            <person name="Gilroy R."/>
        </authorList>
    </citation>
    <scope>NUCLEOTIDE SEQUENCE</scope>
    <source>
        <strain evidence="10">7318</strain>
    </source>
</reference>
<keyword evidence="5" id="KW-0472">Membrane</keyword>
<dbReference type="Gene3D" id="2.40.50.100">
    <property type="match status" value="1"/>
</dbReference>
<dbReference type="Gene3D" id="1.10.287.470">
    <property type="entry name" value="Helix hairpin bin"/>
    <property type="match status" value="1"/>
</dbReference>
<evidence type="ECO:0000256" key="2">
    <source>
        <dbReference type="ARBA" id="ARBA00009477"/>
    </source>
</evidence>
<keyword evidence="5" id="KW-1133">Transmembrane helix</keyword>
<feature type="domain" description="Multidrug resistance protein MdtA-like barrel-sandwich hybrid" evidence="7">
    <location>
        <begin position="67"/>
        <end position="193"/>
    </location>
</feature>
<reference evidence="10" key="1">
    <citation type="journal article" date="2021" name="PeerJ">
        <title>Extensive microbial diversity within the chicken gut microbiome revealed by metagenomics and culture.</title>
        <authorList>
            <person name="Gilroy R."/>
            <person name="Ravi A."/>
            <person name="Getino M."/>
            <person name="Pursley I."/>
            <person name="Horton D.L."/>
            <person name="Alikhan N.F."/>
            <person name="Baker D."/>
            <person name="Gharbi K."/>
            <person name="Hall N."/>
            <person name="Watson M."/>
            <person name="Adriaenssens E.M."/>
            <person name="Foster-Nyarko E."/>
            <person name="Jarju S."/>
            <person name="Secka A."/>
            <person name="Antonio M."/>
            <person name="Oren A."/>
            <person name="Chaudhuri R.R."/>
            <person name="La Ragione R."/>
            <person name="Hildebrand F."/>
            <person name="Pallen M.J."/>
        </authorList>
    </citation>
    <scope>NUCLEOTIDE SEQUENCE</scope>
    <source>
        <strain evidence="10">7318</strain>
    </source>
</reference>
<evidence type="ECO:0000256" key="3">
    <source>
        <dbReference type="ARBA" id="ARBA00022448"/>
    </source>
</evidence>
<dbReference type="InterPro" id="IPR006143">
    <property type="entry name" value="RND_pump_MFP"/>
</dbReference>
<gene>
    <name evidence="10" type="ORF">K8V65_05220</name>
</gene>
<dbReference type="Pfam" id="PF25917">
    <property type="entry name" value="BSH_RND"/>
    <property type="match status" value="1"/>
</dbReference>
<feature type="domain" description="Multidrug resistance protein MdtA-like alpha-helical hairpin" evidence="6">
    <location>
        <begin position="102"/>
        <end position="159"/>
    </location>
</feature>
<dbReference type="GO" id="GO:0015562">
    <property type="term" value="F:efflux transmembrane transporter activity"/>
    <property type="evidence" value="ECO:0007669"/>
    <property type="project" value="TreeGrafter"/>
</dbReference>
<evidence type="ECO:0000256" key="5">
    <source>
        <dbReference type="SAM" id="Phobius"/>
    </source>
</evidence>
<dbReference type="Gene3D" id="2.40.420.20">
    <property type="match status" value="1"/>
</dbReference>
<dbReference type="SUPFAM" id="SSF111369">
    <property type="entry name" value="HlyD-like secretion proteins"/>
    <property type="match status" value="1"/>
</dbReference>
<dbReference type="Pfam" id="PF25990">
    <property type="entry name" value="Beta-barrel_YknX"/>
    <property type="match status" value="1"/>
</dbReference>
<accession>A0A921HMR9</accession>
<comment type="similarity">
    <text evidence="2">Belongs to the membrane fusion protein (MFP) (TC 8.A.1) family.</text>
</comment>
<keyword evidence="3" id="KW-0813">Transport</keyword>
<sequence>MDKTKLKKRLKWIILLIIIIAAGAFGYNYYQQQQQMANKPIIETVPARYMSMKSVVSATGTIKPLESVEVSSKITARVKQVLVKENDHVTAGQTVALLDGKDYETQREQAEFTLNNAKIKYERTSYLYNIGAKSKEELDDAQYNYDTAESKLAEAESNLSETVIVSPMDGVVIGEPVTDGTMAVQGNSNPTVIMRIADLSQKQITAKVDETDIGNVRVGQKATFTVDAYNGKTFTATVSKISQTDLDNSWNTSSTSGSSSSSSAAVIYYSVTLDVDDPEGLLMPSMTARVEIETANKDNALAVPLSALKTDSNGSYVVIVKKDGTTENRYVETGIYSDDNVEIVSGLSEGEQVSVAMAKKTTTDNNNNQRRQGGPPPRF</sequence>
<evidence type="ECO:0000259" key="7">
    <source>
        <dbReference type="Pfam" id="PF25917"/>
    </source>
</evidence>
<feature type="region of interest" description="Disordered" evidence="4">
    <location>
        <begin position="358"/>
        <end position="379"/>
    </location>
</feature>
<evidence type="ECO:0000313" key="11">
    <source>
        <dbReference type="Proteomes" id="UP000780768"/>
    </source>
</evidence>
<feature type="domain" description="YknX-like beta-barrel" evidence="9">
    <location>
        <begin position="203"/>
        <end position="292"/>
    </location>
</feature>
<proteinExistence type="inferred from homology"/>
<evidence type="ECO:0000256" key="1">
    <source>
        <dbReference type="ARBA" id="ARBA00004196"/>
    </source>
</evidence>
<dbReference type="NCBIfam" id="TIGR01730">
    <property type="entry name" value="RND_mfp"/>
    <property type="match status" value="1"/>
</dbReference>
<dbReference type="Gene3D" id="2.40.30.170">
    <property type="match status" value="1"/>
</dbReference>
<dbReference type="Pfam" id="PF25967">
    <property type="entry name" value="RND-MFP_C"/>
    <property type="match status" value="1"/>
</dbReference>
<organism evidence="10 11">
    <name type="scientific">Megamonas hypermegale</name>
    <dbReference type="NCBI Taxonomy" id="158847"/>
    <lineage>
        <taxon>Bacteria</taxon>
        <taxon>Bacillati</taxon>
        <taxon>Bacillota</taxon>
        <taxon>Negativicutes</taxon>
        <taxon>Selenomonadales</taxon>
        <taxon>Selenomonadaceae</taxon>
        <taxon>Megamonas</taxon>
    </lineage>
</organism>
<evidence type="ECO:0000259" key="9">
    <source>
        <dbReference type="Pfam" id="PF25990"/>
    </source>
</evidence>
<dbReference type="InterPro" id="IPR058625">
    <property type="entry name" value="MdtA-like_BSH"/>
</dbReference>
<keyword evidence="5" id="KW-0812">Transmembrane</keyword>
<evidence type="ECO:0000259" key="8">
    <source>
        <dbReference type="Pfam" id="PF25967"/>
    </source>
</evidence>
<evidence type="ECO:0000256" key="4">
    <source>
        <dbReference type="SAM" id="MobiDB-lite"/>
    </source>
</evidence>
<dbReference type="GO" id="GO:1990281">
    <property type="term" value="C:efflux pump complex"/>
    <property type="evidence" value="ECO:0007669"/>
    <property type="project" value="TreeGrafter"/>
</dbReference>
<dbReference type="InterPro" id="IPR058636">
    <property type="entry name" value="Beta-barrel_YknX"/>
</dbReference>